<dbReference type="OrthoDB" id="6592428at2759"/>
<reference evidence="2 3" key="1">
    <citation type="submission" date="2019-08" db="EMBL/GenBank/DDBJ databases">
        <title>Whole genome of Aphis craccivora.</title>
        <authorList>
            <person name="Voronova N.V."/>
            <person name="Shulinski R.S."/>
            <person name="Bandarenka Y.V."/>
            <person name="Zhorov D.G."/>
            <person name="Warner D."/>
        </authorList>
    </citation>
    <scope>NUCLEOTIDE SEQUENCE [LARGE SCALE GENOMIC DNA]</scope>
    <source>
        <strain evidence="2">180601</strain>
        <tissue evidence="2">Whole Body</tissue>
    </source>
</reference>
<sequence length="59" mass="6519">MSTVAAEWLGKFSRSACAVFDERTQKLCDALAKEQVAPMLQYERSANDHPRSDTSGSRA</sequence>
<evidence type="ECO:0000313" key="3">
    <source>
        <dbReference type="Proteomes" id="UP000478052"/>
    </source>
</evidence>
<comment type="caution">
    <text evidence="2">The sequence shown here is derived from an EMBL/GenBank/DDBJ whole genome shotgun (WGS) entry which is preliminary data.</text>
</comment>
<evidence type="ECO:0000313" key="2">
    <source>
        <dbReference type="EMBL" id="KAF0770899.1"/>
    </source>
</evidence>
<dbReference type="Proteomes" id="UP000478052">
    <property type="component" value="Unassembled WGS sequence"/>
</dbReference>
<dbReference type="AlphaFoldDB" id="A0A6G0ZI77"/>
<proteinExistence type="predicted"/>
<accession>A0A6G0ZI77</accession>
<keyword evidence="3" id="KW-1185">Reference proteome</keyword>
<name>A0A6G0ZI77_APHCR</name>
<gene>
    <name evidence="2" type="ORF">FWK35_00031367</name>
</gene>
<protein>
    <submittedName>
        <fullName evidence="2">Uncharacterized protein</fullName>
    </submittedName>
</protein>
<dbReference type="EMBL" id="VUJU01000370">
    <property type="protein sequence ID" value="KAF0770899.1"/>
    <property type="molecule type" value="Genomic_DNA"/>
</dbReference>
<organism evidence="2 3">
    <name type="scientific">Aphis craccivora</name>
    <name type="common">Cowpea aphid</name>
    <dbReference type="NCBI Taxonomy" id="307492"/>
    <lineage>
        <taxon>Eukaryota</taxon>
        <taxon>Metazoa</taxon>
        <taxon>Ecdysozoa</taxon>
        <taxon>Arthropoda</taxon>
        <taxon>Hexapoda</taxon>
        <taxon>Insecta</taxon>
        <taxon>Pterygota</taxon>
        <taxon>Neoptera</taxon>
        <taxon>Paraneoptera</taxon>
        <taxon>Hemiptera</taxon>
        <taxon>Sternorrhyncha</taxon>
        <taxon>Aphidomorpha</taxon>
        <taxon>Aphidoidea</taxon>
        <taxon>Aphididae</taxon>
        <taxon>Aphidini</taxon>
        <taxon>Aphis</taxon>
        <taxon>Aphis</taxon>
    </lineage>
</organism>
<feature type="region of interest" description="Disordered" evidence="1">
    <location>
        <begin position="39"/>
        <end position="59"/>
    </location>
</feature>
<evidence type="ECO:0000256" key="1">
    <source>
        <dbReference type="SAM" id="MobiDB-lite"/>
    </source>
</evidence>